<dbReference type="AlphaFoldDB" id="A0A0A9EYL3"/>
<proteinExistence type="predicted"/>
<sequence length="23" mass="2635">MVLLFEKMPSVIYLAAGRVLRLD</sequence>
<evidence type="ECO:0000313" key="1">
    <source>
        <dbReference type="EMBL" id="JAE02986.1"/>
    </source>
</evidence>
<organism evidence="1">
    <name type="scientific">Arundo donax</name>
    <name type="common">Giant reed</name>
    <name type="synonym">Donax arundinaceus</name>
    <dbReference type="NCBI Taxonomy" id="35708"/>
    <lineage>
        <taxon>Eukaryota</taxon>
        <taxon>Viridiplantae</taxon>
        <taxon>Streptophyta</taxon>
        <taxon>Embryophyta</taxon>
        <taxon>Tracheophyta</taxon>
        <taxon>Spermatophyta</taxon>
        <taxon>Magnoliopsida</taxon>
        <taxon>Liliopsida</taxon>
        <taxon>Poales</taxon>
        <taxon>Poaceae</taxon>
        <taxon>PACMAD clade</taxon>
        <taxon>Arundinoideae</taxon>
        <taxon>Arundineae</taxon>
        <taxon>Arundo</taxon>
    </lineage>
</organism>
<accession>A0A0A9EYL3</accession>
<protein>
    <submittedName>
        <fullName evidence="1">Uncharacterized protein</fullName>
    </submittedName>
</protein>
<reference evidence="1" key="2">
    <citation type="journal article" date="2015" name="Data Brief">
        <title>Shoot transcriptome of the giant reed, Arundo donax.</title>
        <authorList>
            <person name="Barrero R.A."/>
            <person name="Guerrero F.D."/>
            <person name="Moolhuijzen P."/>
            <person name="Goolsby J.A."/>
            <person name="Tidwell J."/>
            <person name="Bellgard S.E."/>
            <person name="Bellgard M.I."/>
        </authorList>
    </citation>
    <scope>NUCLEOTIDE SEQUENCE</scope>
    <source>
        <tissue evidence="1">Shoot tissue taken approximately 20 cm above the soil surface</tissue>
    </source>
</reference>
<reference evidence="1" key="1">
    <citation type="submission" date="2014-09" db="EMBL/GenBank/DDBJ databases">
        <authorList>
            <person name="Magalhaes I.L.F."/>
            <person name="Oliveira U."/>
            <person name="Santos F.R."/>
            <person name="Vidigal T.H.D.A."/>
            <person name="Brescovit A.D."/>
            <person name="Santos A.J."/>
        </authorList>
    </citation>
    <scope>NUCLEOTIDE SEQUENCE</scope>
    <source>
        <tissue evidence="1">Shoot tissue taken approximately 20 cm above the soil surface</tissue>
    </source>
</reference>
<name>A0A0A9EYL3_ARUDO</name>
<dbReference type="EMBL" id="GBRH01194910">
    <property type="protein sequence ID" value="JAE02986.1"/>
    <property type="molecule type" value="Transcribed_RNA"/>
</dbReference>